<keyword evidence="2" id="KW-1185">Reference proteome</keyword>
<name>A0A2V5LAZ9_9MICC</name>
<organism evidence="1 2">
    <name type="scientific">Arthrobacter livingstonensis</name>
    <dbReference type="NCBI Taxonomy" id="670078"/>
    <lineage>
        <taxon>Bacteria</taxon>
        <taxon>Bacillati</taxon>
        <taxon>Actinomycetota</taxon>
        <taxon>Actinomycetes</taxon>
        <taxon>Micrococcales</taxon>
        <taxon>Micrococcaceae</taxon>
        <taxon>Arthrobacter</taxon>
    </lineage>
</organism>
<evidence type="ECO:0008006" key="3">
    <source>
        <dbReference type="Google" id="ProtNLM"/>
    </source>
</evidence>
<proteinExistence type="predicted"/>
<dbReference type="OrthoDB" id="3234479at2"/>
<dbReference type="Proteomes" id="UP000247832">
    <property type="component" value="Unassembled WGS sequence"/>
</dbReference>
<dbReference type="EMBL" id="QJVD01000007">
    <property type="protein sequence ID" value="PYI67982.1"/>
    <property type="molecule type" value="Genomic_DNA"/>
</dbReference>
<evidence type="ECO:0000313" key="1">
    <source>
        <dbReference type="EMBL" id="PYI67982.1"/>
    </source>
</evidence>
<dbReference type="AlphaFoldDB" id="A0A2V5LAZ9"/>
<reference evidence="1 2" key="1">
    <citation type="submission" date="2018-05" db="EMBL/GenBank/DDBJ databases">
        <title>Genetic diversity of glacier-inhabiting Cryobacterium bacteria in China and description of Cryobacterium mengkeensis sp. nov. and Arthrobacter glacialis sp. nov.</title>
        <authorList>
            <person name="Liu Q."/>
            <person name="Xin Y.-H."/>
        </authorList>
    </citation>
    <scope>NUCLEOTIDE SEQUENCE [LARGE SCALE GENOMIC DNA]</scope>
    <source>
        <strain evidence="1 2">LI2</strain>
    </source>
</reference>
<accession>A0A2V5LAZ9</accession>
<dbReference type="Gene3D" id="3.40.960.10">
    <property type="entry name" value="VSR Endonuclease"/>
    <property type="match status" value="1"/>
</dbReference>
<evidence type="ECO:0000313" key="2">
    <source>
        <dbReference type="Proteomes" id="UP000247832"/>
    </source>
</evidence>
<protein>
    <recommendedName>
        <fullName evidence="3">DUF559 domain-containing protein</fullName>
    </recommendedName>
</protein>
<comment type="caution">
    <text evidence="1">The sequence shown here is derived from an EMBL/GenBank/DDBJ whole genome shotgun (WGS) entry which is preliminary data.</text>
</comment>
<sequence length="209" mass="22880">MVGGVPVTTVQRTFLDLAHLLGPDELVVIGDQLVCQHTRNYGPPRVAMVELDALNAYIAGHPGARGLCRLREAMNLVRVGADSPPETRLRLIIARSPLPTFVTNGELLDAAGNPLVSPDLVCQQYRTCVEYDGDHHFTPEQQGKDHDRDFMTKSLGWNQVLINKEDMLAGGRVAITKIARMLVQGGWPDPENLAGRSLRGLLGTRKDAL</sequence>
<gene>
    <name evidence="1" type="ORF">CVV68_08740</name>
</gene>